<dbReference type="InterPro" id="IPR050463">
    <property type="entry name" value="Gfo/Idh/MocA_oxidrdct_glycsds"/>
</dbReference>
<dbReference type="Proteomes" id="UP000094412">
    <property type="component" value="Unassembled WGS sequence"/>
</dbReference>
<evidence type="ECO:0000259" key="2">
    <source>
        <dbReference type="Pfam" id="PF01408"/>
    </source>
</evidence>
<reference evidence="4 5" key="1">
    <citation type="submission" date="2016-08" db="EMBL/GenBank/DDBJ databases">
        <title>Whole genome sequence of Mesorhizobium sp. strain UASWS1009 isolated from industrial sewage.</title>
        <authorList>
            <person name="Crovadore J."/>
            <person name="Calmin G."/>
            <person name="Chablais R."/>
            <person name="Cochard B."/>
            <person name="Lefort F."/>
        </authorList>
    </citation>
    <scope>NUCLEOTIDE SEQUENCE [LARGE SCALE GENOMIC DNA]</scope>
    <source>
        <strain evidence="4 5">UASWS1009</strain>
    </source>
</reference>
<dbReference type="SUPFAM" id="SSF55347">
    <property type="entry name" value="Glyceraldehyde-3-phosphate dehydrogenase-like, C-terminal domain"/>
    <property type="match status" value="1"/>
</dbReference>
<dbReference type="InterPro" id="IPR000683">
    <property type="entry name" value="Gfo/Idh/MocA-like_OxRdtase_N"/>
</dbReference>
<keyword evidence="1" id="KW-0560">Oxidoreductase</keyword>
<accession>A0A1C2EAH5</accession>
<feature type="domain" description="Gfo/Idh/MocA-like oxidoreductase N-terminal" evidence="2">
    <location>
        <begin position="3"/>
        <end position="120"/>
    </location>
</feature>
<evidence type="ECO:0000313" key="5">
    <source>
        <dbReference type="Proteomes" id="UP000094412"/>
    </source>
</evidence>
<evidence type="ECO:0000256" key="1">
    <source>
        <dbReference type="ARBA" id="ARBA00023002"/>
    </source>
</evidence>
<dbReference type="Pfam" id="PF01408">
    <property type="entry name" value="GFO_IDH_MocA"/>
    <property type="match status" value="1"/>
</dbReference>
<dbReference type="InterPro" id="IPR055170">
    <property type="entry name" value="GFO_IDH_MocA-like_dom"/>
</dbReference>
<dbReference type="EMBL" id="MDEO01000024">
    <property type="protein sequence ID" value="OCX23929.1"/>
    <property type="molecule type" value="Genomic_DNA"/>
</dbReference>
<dbReference type="Gene3D" id="3.40.50.720">
    <property type="entry name" value="NAD(P)-binding Rossmann-like Domain"/>
    <property type="match status" value="1"/>
</dbReference>
<keyword evidence="5" id="KW-1185">Reference proteome</keyword>
<gene>
    <name evidence="4" type="ORF">QV13_03490</name>
</gene>
<dbReference type="RefSeq" id="WP_024925748.1">
    <property type="nucleotide sequence ID" value="NZ_MDEO01000024.1"/>
</dbReference>
<dbReference type="SUPFAM" id="SSF51735">
    <property type="entry name" value="NAD(P)-binding Rossmann-fold domains"/>
    <property type="match status" value="1"/>
</dbReference>
<dbReference type="InterPro" id="IPR036291">
    <property type="entry name" value="NAD(P)-bd_dom_sf"/>
</dbReference>
<comment type="caution">
    <text evidence="4">The sequence shown here is derived from an EMBL/GenBank/DDBJ whole genome shotgun (WGS) entry which is preliminary data.</text>
</comment>
<dbReference type="PANTHER" id="PTHR43818">
    <property type="entry name" value="BCDNA.GH03377"/>
    <property type="match status" value="1"/>
</dbReference>
<dbReference type="OrthoDB" id="9792935at2"/>
<dbReference type="Gene3D" id="3.30.360.10">
    <property type="entry name" value="Dihydrodipicolinate Reductase, domain 2"/>
    <property type="match status" value="1"/>
</dbReference>
<proteinExistence type="predicted"/>
<sequence>MRRLLLLGTGGIAGQHMEEFGQLSECRIVACADALPGRAAAYAEKNGIAHAFDGLDAALAWGEFDAAINATPDGVHKDTTLQLIAAGKHVFCEKPLAPNHADALEMTEAAERAGLVNMVNLTYRNSPALQLARQMVEAGELGDLRHVEASYRQSWLVGKAWGDWRTMDQWLWRLSSEHGSTGVLGDVGIHILDFATYGAADGIASLNAELVTFPKAEGDRIGKYRLDANDSVAMTARFGSGALATILATRYATGHLNDLELKLHGTKGALWVETNGKTSSLKGCFGKDIDDAVWRDIALKETRRNARRFIDALTSGINGDPSFRRAADMQKLIDAAFVSSADKQPVAIG</sequence>
<dbReference type="GO" id="GO:0000166">
    <property type="term" value="F:nucleotide binding"/>
    <property type="evidence" value="ECO:0007669"/>
    <property type="project" value="InterPro"/>
</dbReference>
<protein>
    <submittedName>
        <fullName evidence="4">Oxidoreductase</fullName>
    </submittedName>
</protein>
<name>A0A1C2EAH5_9HYPH</name>
<dbReference type="GO" id="GO:0016491">
    <property type="term" value="F:oxidoreductase activity"/>
    <property type="evidence" value="ECO:0007669"/>
    <property type="project" value="UniProtKB-KW"/>
</dbReference>
<organism evidence="4 5">
    <name type="scientific">Mesorhizobium hungaricum</name>
    <dbReference type="NCBI Taxonomy" id="1566387"/>
    <lineage>
        <taxon>Bacteria</taxon>
        <taxon>Pseudomonadati</taxon>
        <taxon>Pseudomonadota</taxon>
        <taxon>Alphaproteobacteria</taxon>
        <taxon>Hyphomicrobiales</taxon>
        <taxon>Phyllobacteriaceae</taxon>
        <taxon>Mesorhizobium</taxon>
    </lineage>
</organism>
<dbReference type="PANTHER" id="PTHR43818:SF11">
    <property type="entry name" value="BCDNA.GH03377"/>
    <property type="match status" value="1"/>
</dbReference>
<evidence type="ECO:0000313" key="4">
    <source>
        <dbReference type="EMBL" id="OCX23929.1"/>
    </source>
</evidence>
<evidence type="ECO:0000259" key="3">
    <source>
        <dbReference type="Pfam" id="PF22725"/>
    </source>
</evidence>
<dbReference type="AlphaFoldDB" id="A0A1C2EAH5"/>
<dbReference type="Pfam" id="PF22725">
    <property type="entry name" value="GFO_IDH_MocA_C3"/>
    <property type="match status" value="1"/>
</dbReference>
<feature type="domain" description="GFO/IDH/MocA-like oxidoreductase" evidence="3">
    <location>
        <begin position="130"/>
        <end position="270"/>
    </location>
</feature>
<dbReference type="STRING" id="1566387.QV13_03490"/>